<keyword evidence="3" id="KW-0328">Glycosyltransferase</keyword>
<name>A0A3N0V6L5_9PROT</name>
<feature type="transmembrane region" description="Helical" evidence="8">
    <location>
        <begin position="152"/>
        <end position="172"/>
    </location>
</feature>
<dbReference type="InterPro" id="IPR038731">
    <property type="entry name" value="RgtA/B/C-like"/>
</dbReference>
<sequence length="570" mass="63562">MTPCANTCAGHWLSITRDKPSTARYNPPLQLLRPHSLSTSVLFRRLTWLLFAGLILFVVFTFDQHGISNDEEVQHVYGRLLLDFYRSGFTDLSAFDYRNLYLYGGLFDLIAALLEWWGLVWIWDLRHLLSAAFGLLGMVASYRLAKLLGGEPAGFLVVLLLAITGAWSGAMFTHTKDIPFAACMIWALYYTVRLLMALPKPSIALSIKLGVAVGLALGLRIGGAFAVIYLLLMVLLAGGLMTSGWAARWRYYGNTVLHLLPAGLTALLLMAVCWPWSVMGPDHLLQAARAFSHFSFNMLTVLDGETMSIGAVPRSYLAAYLGVRLPELFLLGLLLIVIAALRQRRAILIALRHADAHTLAWLTLVTGALFPLLFILLDRPALYNGIRHFTFILPPLAILAALGLSLTWQQFRGKWTRLTAALVALLLLANTSAMLYQLHPYQYVYYNGLAGSFAEAEDDWEGDYWSSSLREASEALEHYVPDDSRPAATRYKVAVCAEAIQADAYLDGRFQVTTDWVAADFFISTTSMHCDKVLQGKVIAEVERMDTRLAVVKDRRMLTGLQRRPRPAPR</sequence>
<feature type="domain" description="Glycosyltransferase RgtA/B/C/D-like" evidence="9">
    <location>
        <begin position="128"/>
        <end position="256"/>
    </location>
</feature>
<feature type="transmembrane region" description="Helical" evidence="8">
    <location>
        <begin position="359"/>
        <end position="377"/>
    </location>
</feature>
<dbReference type="Pfam" id="PF13231">
    <property type="entry name" value="PMT_2"/>
    <property type="match status" value="1"/>
</dbReference>
<dbReference type="GO" id="GO:0016763">
    <property type="term" value="F:pentosyltransferase activity"/>
    <property type="evidence" value="ECO:0007669"/>
    <property type="project" value="TreeGrafter"/>
</dbReference>
<feature type="transmembrane region" description="Helical" evidence="8">
    <location>
        <begin position="389"/>
        <end position="408"/>
    </location>
</feature>
<keyword evidence="4" id="KW-0808">Transferase</keyword>
<evidence type="ECO:0000256" key="6">
    <source>
        <dbReference type="ARBA" id="ARBA00022989"/>
    </source>
</evidence>
<evidence type="ECO:0000256" key="7">
    <source>
        <dbReference type="ARBA" id="ARBA00023136"/>
    </source>
</evidence>
<comment type="caution">
    <text evidence="10">The sequence shown here is derived from an EMBL/GenBank/DDBJ whole genome shotgun (WGS) entry which is preliminary data.</text>
</comment>
<evidence type="ECO:0000256" key="3">
    <source>
        <dbReference type="ARBA" id="ARBA00022676"/>
    </source>
</evidence>
<evidence type="ECO:0000256" key="5">
    <source>
        <dbReference type="ARBA" id="ARBA00022692"/>
    </source>
</evidence>
<keyword evidence="6 8" id="KW-1133">Transmembrane helix</keyword>
<dbReference type="InterPro" id="IPR050297">
    <property type="entry name" value="LipidA_mod_glycosyltrf_83"/>
</dbReference>
<dbReference type="PANTHER" id="PTHR33908:SF11">
    <property type="entry name" value="MEMBRANE PROTEIN"/>
    <property type="match status" value="1"/>
</dbReference>
<feature type="transmembrane region" description="Helical" evidence="8">
    <location>
        <begin position="42"/>
        <end position="62"/>
    </location>
</feature>
<keyword evidence="5 8" id="KW-0812">Transmembrane</keyword>
<proteinExistence type="predicted"/>
<evidence type="ECO:0000256" key="4">
    <source>
        <dbReference type="ARBA" id="ARBA00022679"/>
    </source>
</evidence>
<organism evidence="10 11">
    <name type="scientific">Pseudomethylobacillus aquaticus</name>
    <dbReference type="NCBI Taxonomy" id="2676064"/>
    <lineage>
        <taxon>Bacteria</taxon>
        <taxon>Pseudomonadati</taxon>
        <taxon>Pseudomonadota</taxon>
        <taxon>Betaproteobacteria</taxon>
        <taxon>Nitrosomonadales</taxon>
        <taxon>Methylophilaceae</taxon>
        <taxon>Pseudomethylobacillus</taxon>
    </lineage>
</organism>
<feature type="transmembrane region" description="Helical" evidence="8">
    <location>
        <begin position="128"/>
        <end position="145"/>
    </location>
</feature>
<dbReference type="GO" id="GO:0005886">
    <property type="term" value="C:plasma membrane"/>
    <property type="evidence" value="ECO:0007669"/>
    <property type="project" value="UniProtKB-SubCell"/>
</dbReference>
<dbReference type="PANTHER" id="PTHR33908">
    <property type="entry name" value="MANNOSYLTRANSFERASE YKCB-RELATED"/>
    <property type="match status" value="1"/>
</dbReference>
<feature type="transmembrane region" description="Helical" evidence="8">
    <location>
        <begin position="420"/>
        <end position="438"/>
    </location>
</feature>
<evidence type="ECO:0000259" key="9">
    <source>
        <dbReference type="Pfam" id="PF13231"/>
    </source>
</evidence>
<dbReference type="AlphaFoldDB" id="A0A3N0V6L5"/>
<feature type="transmembrane region" description="Helical" evidence="8">
    <location>
        <begin position="259"/>
        <end position="277"/>
    </location>
</feature>
<feature type="transmembrane region" description="Helical" evidence="8">
    <location>
        <begin position="317"/>
        <end position="338"/>
    </location>
</feature>
<evidence type="ECO:0000256" key="1">
    <source>
        <dbReference type="ARBA" id="ARBA00004651"/>
    </source>
</evidence>
<protein>
    <recommendedName>
        <fullName evidence="9">Glycosyltransferase RgtA/B/C/D-like domain-containing protein</fullName>
    </recommendedName>
</protein>
<feature type="transmembrane region" description="Helical" evidence="8">
    <location>
        <begin position="178"/>
        <end position="196"/>
    </location>
</feature>
<feature type="transmembrane region" description="Helical" evidence="8">
    <location>
        <begin position="100"/>
        <end position="122"/>
    </location>
</feature>
<evidence type="ECO:0000313" key="11">
    <source>
        <dbReference type="Proteomes" id="UP000275137"/>
    </source>
</evidence>
<feature type="transmembrane region" description="Helical" evidence="8">
    <location>
        <begin position="227"/>
        <end position="247"/>
    </location>
</feature>
<keyword evidence="7 8" id="KW-0472">Membrane</keyword>
<accession>A0A3N0V6L5</accession>
<keyword evidence="11" id="KW-1185">Reference proteome</keyword>
<gene>
    <name evidence="10" type="ORF">ED236_01880</name>
</gene>
<evidence type="ECO:0000313" key="10">
    <source>
        <dbReference type="EMBL" id="ROH88241.1"/>
    </source>
</evidence>
<comment type="subcellular location">
    <subcellularLocation>
        <location evidence="1">Cell membrane</location>
        <topology evidence="1">Multi-pass membrane protein</topology>
    </subcellularLocation>
</comment>
<evidence type="ECO:0000256" key="8">
    <source>
        <dbReference type="SAM" id="Phobius"/>
    </source>
</evidence>
<keyword evidence="2" id="KW-1003">Cell membrane</keyword>
<dbReference type="Proteomes" id="UP000275137">
    <property type="component" value="Unassembled WGS sequence"/>
</dbReference>
<evidence type="ECO:0000256" key="2">
    <source>
        <dbReference type="ARBA" id="ARBA00022475"/>
    </source>
</evidence>
<reference evidence="10 11" key="1">
    <citation type="submission" date="2018-10" db="EMBL/GenBank/DDBJ databases">
        <authorList>
            <person name="Chen W.-M."/>
        </authorList>
    </citation>
    <scope>NUCLEOTIDE SEQUENCE [LARGE SCALE GENOMIC DNA]</scope>
    <source>
        <strain evidence="10 11">H-5</strain>
    </source>
</reference>
<dbReference type="GO" id="GO:0009103">
    <property type="term" value="P:lipopolysaccharide biosynthetic process"/>
    <property type="evidence" value="ECO:0007669"/>
    <property type="project" value="UniProtKB-ARBA"/>
</dbReference>
<dbReference type="EMBL" id="RJVP01000001">
    <property type="protein sequence ID" value="ROH88241.1"/>
    <property type="molecule type" value="Genomic_DNA"/>
</dbReference>